<feature type="transmembrane region" description="Helical" evidence="7">
    <location>
        <begin position="20"/>
        <end position="40"/>
    </location>
</feature>
<evidence type="ECO:0000313" key="8">
    <source>
        <dbReference type="EMBL" id="CAG5121957.1"/>
    </source>
</evidence>
<dbReference type="SUPFAM" id="SSF51905">
    <property type="entry name" value="FAD/NAD(P)-binding domain"/>
    <property type="match status" value="1"/>
</dbReference>
<organism evidence="8 9">
    <name type="scientific">Candidula unifasciata</name>
    <dbReference type="NCBI Taxonomy" id="100452"/>
    <lineage>
        <taxon>Eukaryota</taxon>
        <taxon>Metazoa</taxon>
        <taxon>Spiralia</taxon>
        <taxon>Lophotrochozoa</taxon>
        <taxon>Mollusca</taxon>
        <taxon>Gastropoda</taxon>
        <taxon>Heterobranchia</taxon>
        <taxon>Euthyneura</taxon>
        <taxon>Panpulmonata</taxon>
        <taxon>Eupulmonata</taxon>
        <taxon>Stylommatophora</taxon>
        <taxon>Helicina</taxon>
        <taxon>Helicoidea</taxon>
        <taxon>Geomitridae</taxon>
        <taxon>Candidula</taxon>
    </lineage>
</organism>
<dbReference type="InterPro" id="IPR052206">
    <property type="entry name" value="Retinol_saturase"/>
</dbReference>
<keyword evidence="9" id="KW-1185">Reference proteome</keyword>
<feature type="transmembrane region" description="Helical" evidence="7">
    <location>
        <begin position="81"/>
        <end position="101"/>
    </location>
</feature>
<dbReference type="PANTHER" id="PTHR46091">
    <property type="entry name" value="BLR7054 PROTEIN"/>
    <property type="match status" value="1"/>
</dbReference>
<gene>
    <name evidence="8" type="ORF">CUNI_LOCUS7515</name>
</gene>
<keyword evidence="7" id="KW-0472">Membrane</keyword>
<dbReference type="InterPro" id="IPR036188">
    <property type="entry name" value="FAD/NAD-bd_sf"/>
</dbReference>
<accession>A0A8S3YXN0</accession>
<name>A0A8S3YXN0_9EUPU</name>
<evidence type="ECO:0000256" key="6">
    <source>
        <dbReference type="ARBA" id="ARBA00023027"/>
    </source>
</evidence>
<proteinExistence type="inferred from homology"/>
<evidence type="ECO:0000256" key="2">
    <source>
        <dbReference type="ARBA" id="ARBA00022630"/>
    </source>
</evidence>
<evidence type="ECO:0000256" key="3">
    <source>
        <dbReference type="ARBA" id="ARBA00022729"/>
    </source>
</evidence>
<evidence type="ECO:0000256" key="1">
    <source>
        <dbReference type="ARBA" id="ARBA00005855"/>
    </source>
</evidence>
<evidence type="ECO:0000313" key="9">
    <source>
        <dbReference type="Proteomes" id="UP000678393"/>
    </source>
</evidence>
<keyword evidence="4" id="KW-0274">FAD</keyword>
<dbReference type="Gene3D" id="3.50.50.60">
    <property type="entry name" value="FAD/NAD(P)-binding domain"/>
    <property type="match status" value="2"/>
</dbReference>
<keyword evidence="2" id="KW-0285">Flavoprotein</keyword>
<dbReference type="PANTHER" id="PTHR46091:SF3">
    <property type="entry name" value="AMINE OXIDASE DOMAIN-CONTAINING PROTEIN"/>
    <property type="match status" value="1"/>
</dbReference>
<comment type="caution">
    <text evidence="8">The sequence shown here is derived from an EMBL/GenBank/DDBJ whole genome shotgun (WGS) entry which is preliminary data.</text>
</comment>
<keyword evidence="5" id="KW-0521">NADP</keyword>
<keyword evidence="3" id="KW-0732">Signal</keyword>
<dbReference type="AlphaFoldDB" id="A0A8S3YXN0"/>
<keyword evidence="6" id="KW-0520">NAD</keyword>
<protein>
    <recommendedName>
        <fullName evidence="10">All-trans-retinol 13,14-reductase</fullName>
    </recommendedName>
</protein>
<dbReference type="Pfam" id="PF13450">
    <property type="entry name" value="NAD_binding_8"/>
    <property type="match status" value="1"/>
</dbReference>
<dbReference type="OrthoDB" id="38045at2759"/>
<reference evidence="8" key="1">
    <citation type="submission" date="2021-04" db="EMBL/GenBank/DDBJ databases">
        <authorList>
            <consortium name="Molecular Ecology Group"/>
        </authorList>
    </citation>
    <scope>NUCLEOTIDE SEQUENCE</scope>
</reference>
<evidence type="ECO:0000256" key="5">
    <source>
        <dbReference type="ARBA" id="ARBA00022857"/>
    </source>
</evidence>
<evidence type="ECO:0008006" key="10">
    <source>
        <dbReference type="Google" id="ProtNLM"/>
    </source>
</evidence>
<dbReference type="Proteomes" id="UP000678393">
    <property type="component" value="Unassembled WGS sequence"/>
</dbReference>
<evidence type="ECO:0000256" key="7">
    <source>
        <dbReference type="SAM" id="Phobius"/>
    </source>
</evidence>
<evidence type="ECO:0000256" key="4">
    <source>
        <dbReference type="ARBA" id="ARBA00022827"/>
    </source>
</evidence>
<comment type="similarity">
    <text evidence="1">Belongs to the carotenoid/retinoid oxidoreductase family. CrtISO subfamily.</text>
</comment>
<keyword evidence="7" id="KW-1133">Transmembrane helix</keyword>
<sequence length="637" mass="71053">MAIDIGLRSVIEYIANRPSLLCYAFLTYVTVYFATVILFGRKKGRNPLQHDHRRSPEPFVHDTKLRDAVLKDRFKASKIPAHLDVIIIGSGIGGLGAAALLTRAGKRVLVLEQHDQVGGCCHTFVEKGFEFDTGIHYIGQMHEGSIHRVLLDQLTSGQLRWTKLDDTYDTVAVGGSSTTKWFPMKSGKDEYYNNLINLFPDEKSAILAYKDLVKDASSAFFGIVLLKVLPRLLVKFVLKTGLYSLIFKCYRKRYTSRTLQEVLDGLTDNKELKLVLCYPCGDYGVMPKDVSFILHAILVSHYEKGAFYPVNGTSEIAFHIVQTITEGGGSVLVQAPVTKILCDPKGKAMGVRVATGKKELEVHATCIISDAGVVNTFKHLLPENVAKSSCIYPLIEKVGQSVSFITAFIGVEGSSSDLKLPAANVWLYDTDDINKAVTEYLSVNADDADTADIPFAFISFPSAKDPQWEQKFPGKTSLLVITLAKWEWFEEWKDEAVRHRGDRYEGIKDAFGRKMWQRCVDLYPQLDGKKVYMEVGTPVSNQHYLACPRGEMYGLDQKVVRFTPGVVSKLRPDTDIKGLYLTGQDVLTCGFASSLLVGLICASQILNRNIYSDLLQFRKHILKGSSLSKEANQKKEE</sequence>
<dbReference type="EMBL" id="CAJHNH020001199">
    <property type="protein sequence ID" value="CAG5121957.1"/>
    <property type="molecule type" value="Genomic_DNA"/>
</dbReference>
<keyword evidence="7" id="KW-0812">Transmembrane</keyword>